<dbReference type="PANTHER" id="PTHR42834:SF1">
    <property type="entry name" value="ENDONUCLEASE_EXONUCLEASE_PHOSPHATASE FAMILY PROTEIN (AFU_ORTHOLOGUE AFUA_3G09210)"/>
    <property type="match status" value="1"/>
</dbReference>
<feature type="chain" id="PRO_5030510274" evidence="1">
    <location>
        <begin position="33"/>
        <end position="646"/>
    </location>
</feature>
<dbReference type="InterPro" id="IPR047971">
    <property type="entry name" value="ExeM-like"/>
</dbReference>
<evidence type="ECO:0000256" key="1">
    <source>
        <dbReference type="SAM" id="SignalP"/>
    </source>
</evidence>
<dbReference type="CDD" id="cd04486">
    <property type="entry name" value="YhcR_OBF_like"/>
    <property type="match status" value="1"/>
</dbReference>
<dbReference type="AlphaFoldDB" id="A0A7W3P548"/>
<comment type="caution">
    <text evidence="2">The sequence shown here is derived from an EMBL/GenBank/DDBJ whole genome shotgun (WGS) entry which is preliminary data.</text>
</comment>
<evidence type="ECO:0000313" key="2">
    <source>
        <dbReference type="EMBL" id="MBA8793482.1"/>
    </source>
</evidence>
<reference evidence="2 3" key="1">
    <citation type="submission" date="2020-07" db="EMBL/GenBank/DDBJ databases">
        <title>Sequencing the genomes of 1000 actinobacteria strains.</title>
        <authorList>
            <person name="Klenk H.-P."/>
        </authorList>
    </citation>
    <scope>NUCLEOTIDE SEQUENCE [LARGE SCALE GENOMIC DNA]</scope>
    <source>
        <strain evidence="2 3">DSM 100723</strain>
    </source>
</reference>
<dbReference type="Proteomes" id="UP000523079">
    <property type="component" value="Unassembled WGS sequence"/>
</dbReference>
<dbReference type="EMBL" id="JACGWT010000002">
    <property type="protein sequence ID" value="MBA8793482.1"/>
    <property type="molecule type" value="Genomic_DNA"/>
</dbReference>
<accession>A0A7W3P548</accession>
<dbReference type="Gene3D" id="3.60.10.10">
    <property type="entry name" value="Endonuclease/exonuclease/phosphatase"/>
    <property type="match status" value="1"/>
</dbReference>
<sequence>MSRRSPRALPIVLSATLVAGSGLAATAVPAHAADPVTIAEVQGTGATSPLLGRQVALRPSVVTAVYGNGSADLRGFVVQTPGTGGPRRDLDRPSDAVFVYTGGKPAGVAIGDLVDVSGTVQEYGSAKGNTLTEIGGAVTVSVSRAPHAAVRPITGLSWAATAAHRENLESMLWQAPKTFTISDVYPVLHYGELALSEGRGVAVQPTDAAPYGSTREKAQAARNAARGVLLDDGTNAGFFATASNPAGGTPPYLTRNRDVKVGDTARITRPVIIDVRFGDWTLQPTTPTPAGHEIARITVRPREKVPTVRGRLSIASFNVENFFPTVGQGRTGCTGSNLDTAGSYNVTEDCDVRGAWDRVDFGRQQAKIVAAVNTLSPAVAGLMEIENSIKVGAPRDSALRTLVTALNRAAGYRKWAFVPSSTQLQPTSDQDVITSALIYQPARAKLVGHAYADGADAVDSGPFGNARTPIGAVFTPRSGGARALVVVNHFKSKGSAPSDADDPNADHGQGAWNADRVAQAEALASWVPSVQQASGARAVALIGDFNSYTHEDPLRTLEARGYVNAAPESDHSYVYDGLSGSLDHVLLNRTAARELTGAHVWNINSITSDARDYSEYDTTAVDYYHPNPYRASDHDPVIVGLAVPRG</sequence>
<protein>
    <submittedName>
        <fullName evidence="2">Putative extracellular nuclease</fullName>
    </submittedName>
</protein>
<proteinExistence type="predicted"/>
<gene>
    <name evidence="2" type="ORF">FHX74_001087</name>
</gene>
<organism evidence="2 3">
    <name type="scientific">Microlunatus kandeliicorticis</name>
    <dbReference type="NCBI Taxonomy" id="1759536"/>
    <lineage>
        <taxon>Bacteria</taxon>
        <taxon>Bacillati</taxon>
        <taxon>Actinomycetota</taxon>
        <taxon>Actinomycetes</taxon>
        <taxon>Propionibacteriales</taxon>
        <taxon>Propionibacteriaceae</taxon>
        <taxon>Microlunatus</taxon>
    </lineage>
</organism>
<dbReference type="SUPFAM" id="SSF56219">
    <property type="entry name" value="DNase I-like"/>
    <property type="match status" value="1"/>
</dbReference>
<dbReference type="PANTHER" id="PTHR42834">
    <property type="entry name" value="ENDONUCLEASE/EXONUCLEASE/PHOSPHATASE FAMILY PROTEIN (AFU_ORTHOLOGUE AFUA_3G09210)"/>
    <property type="match status" value="1"/>
</dbReference>
<keyword evidence="3" id="KW-1185">Reference proteome</keyword>
<keyword evidence="1" id="KW-0732">Signal</keyword>
<name>A0A7W3P548_9ACTN</name>
<dbReference type="CDD" id="cd10283">
    <property type="entry name" value="MnuA_DNase1-like"/>
    <property type="match status" value="1"/>
</dbReference>
<dbReference type="NCBIfam" id="NF033681">
    <property type="entry name" value="ExeM_NucH_DNase"/>
    <property type="match status" value="1"/>
</dbReference>
<dbReference type="RefSeq" id="WP_182559096.1">
    <property type="nucleotide sequence ID" value="NZ_JACGWT010000002.1"/>
</dbReference>
<evidence type="ECO:0000313" key="3">
    <source>
        <dbReference type="Proteomes" id="UP000523079"/>
    </source>
</evidence>
<feature type="signal peptide" evidence="1">
    <location>
        <begin position="1"/>
        <end position="32"/>
    </location>
</feature>
<dbReference type="InterPro" id="IPR036691">
    <property type="entry name" value="Endo/exonu/phosph_ase_sf"/>
</dbReference>